<evidence type="ECO:0000256" key="1">
    <source>
        <dbReference type="SAM" id="MobiDB-lite"/>
    </source>
</evidence>
<evidence type="ECO:0000313" key="3">
    <source>
        <dbReference type="Proteomes" id="UP000765509"/>
    </source>
</evidence>
<name>A0A9Q3HLX1_9BASI</name>
<sequence length="217" mass="24310">MPRGYSRKSHPELYQTNSPSNFRNNNIKSNQKEPTMSTKKLTPNPAESEPNANNRLSQIRTTISQATALIKNEHMLKLDGPTISSDDKICHGILIYSLPEAIQSKVIHLQPCKAIHNHLRHLYHVITQAGQLSGLEELLNTRMQSDEVPSSYALILQSSAGKFTQCGGNFSKDLLLRLLIQRGIQDQEMARTVMLLLENEVSNKGCNQNLATCHQIL</sequence>
<dbReference type="Proteomes" id="UP000765509">
    <property type="component" value="Unassembled WGS sequence"/>
</dbReference>
<organism evidence="2 3">
    <name type="scientific">Austropuccinia psidii MF-1</name>
    <dbReference type="NCBI Taxonomy" id="1389203"/>
    <lineage>
        <taxon>Eukaryota</taxon>
        <taxon>Fungi</taxon>
        <taxon>Dikarya</taxon>
        <taxon>Basidiomycota</taxon>
        <taxon>Pucciniomycotina</taxon>
        <taxon>Pucciniomycetes</taxon>
        <taxon>Pucciniales</taxon>
        <taxon>Sphaerophragmiaceae</taxon>
        <taxon>Austropuccinia</taxon>
    </lineage>
</organism>
<accession>A0A9Q3HLX1</accession>
<dbReference type="EMBL" id="AVOT02021413">
    <property type="protein sequence ID" value="MBW0510218.1"/>
    <property type="molecule type" value="Genomic_DNA"/>
</dbReference>
<dbReference type="AlphaFoldDB" id="A0A9Q3HLX1"/>
<proteinExistence type="predicted"/>
<gene>
    <name evidence="2" type="ORF">O181_049933</name>
</gene>
<keyword evidence="3" id="KW-1185">Reference proteome</keyword>
<feature type="compositionally biased region" description="Polar residues" evidence="1">
    <location>
        <begin position="14"/>
        <end position="41"/>
    </location>
</feature>
<feature type="compositionally biased region" description="Low complexity" evidence="1">
    <location>
        <begin position="43"/>
        <end position="54"/>
    </location>
</feature>
<dbReference type="OrthoDB" id="2519157at2759"/>
<protein>
    <submittedName>
        <fullName evidence="2">Uncharacterized protein</fullName>
    </submittedName>
</protein>
<comment type="caution">
    <text evidence="2">The sequence shown here is derived from an EMBL/GenBank/DDBJ whole genome shotgun (WGS) entry which is preliminary data.</text>
</comment>
<evidence type="ECO:0000313" key="2">
    <source>
        <dbReference type="EMBL" id="MBW0510218.1"/>
    </source>
</evidence>
<feature type="region of interest" description="Disordered" evidence="1">
    <location>
        <begin position="1"/>
        <end position="55"/>
    </location>
</feature>
<reference evidence="2" key="1">
    <citation type="submission" date="2021-03" db="EMBL/GenBank/DDBJ databases">
        <title>Draft genome sequence of rust myrtle Austropuccinia psidii MF-1, a brazilian biotype.</title>
        <authorList>
            <person name="Quecine M.C."/>
            <person name="Pachon D.M.R."/>
            <person name="Bonatelli M.L."/>
            <person name="Correr F.H."/>
            <person name="Franceschini L.M."/>
            <person name="Leite T.F."/>
            <person name="Margarido G.R.A."/>
            <person name="Almeida C.A."/>
            <person name="Ferrarezi J.A."/>
            <person name="Labate C.A."/>
        </authorList>
    </citation>
    <scope>NUCLEOTIDE SEQUENCE</scope>
    <source>
        <strain evidence="2">MF-1</strain>
    </source>
</reference>